<dbReference type="PANTHER" id="PTHR42801:SF4">
    <property type="entry name" value="AHPC_TSA FAMILY PROTEIN"/>
    <property type="match status" value="1"/>
</dbReference>
<keyword evidence="8" id="KW-0676">Redox-active center</keyword>
<dbReference type="KEGG" id="pmt:PMT_1012"/>
<evidence type="ECO:0000256" key="3">
    <source>
        <dbReference type="ARBA" id="ARBA00013017"/>
    </source>
</evidence>
<dbReference type="EC" id="1.11.1.24" evidence="3"/>
<dbReference type="CDD" id="cd03017">
    <property type="entry name" value="PRX_BCP"/>
    <property type="match status" value="1"/>
</dbReference>
<evidence type="ECO:0000256" key="4">
    <source>
        <dbReference type="ARBA" id="ARBA00022559"/>
    </source>
</evidence>
<feature type="domain" description="Thioredoxin" evidence="14">
    <location>
        <begin position="36"/>
        <end position="186"/>
    </location>
</feature>
<dbReference type="Proteomes" id="UP000001423">
    <property type="component" value="Chromosome"/>
</dbReference>
<evidence type="ECO:0000256" key="9">
    <source>
        <dbReference type="ARBA" id="ARBA00032824"/>
    </source>
</evidence>
<keyword evidence="16" id="KW-1185">Reference proteome</keyword>
<reference evidence="15 16" key="1">
    <citation type="journal article" date="2003" name="Nature">
        <title>Genome divergence in two Prochlorococcus ecotypes reflects oceanic niche differentiation.</title>
        <authorList>
            <person name="Rocap G."/>
            <person name="Larimer F.W."/>
            <person name="Lamerdin J.E."/>
            <person name="Malfatti S."/>
            <person name="Chain P."/>
            <person name="Ahlgren N.A."/>
            <person name="Arellano A."/>
            <person name="Coleman M."/>
            <person name="Hauser L."/>
            <person name="Hess W.R."/>
            <person name="Johnson Z.I."/>
            <person name="Land M.L."/>
            <person name="Lindell D."/>
            <person name="Post A.F."/>
            <person name="Regala W."/>
            <person name="Shah M."/>
            <person name="Shaw S.L."/>
            <person name="Steglich C."/>
            <person name="Sullivan M.B."/>
            <person name="Ting C.S."/>
            <person name="Tolonen A."/>
            <person name="Webb E.A."/>
            <person name="Zinser E.R."/>
            <person name="Chisholm S.W."/>
        </authorList>
    </citation>
    <scope>NUCLEOTIDE SEQUENCE [LARGE SCALE GENOMIC DNA]</scope>
    <source>
        <strain evidence="16">MIT 9313</strain>
    </source>
</reference>
<keyword evidence="7" id="KW-1015">Disulfide bond</keyword>
<evidence type="ECO:0000256" key="1">
    <source>
        <dbReference type="ARBA" id="ARBA00003330"/>
    </source>
</evidence>
<dbReference type="InterPro" id="IPR050924">
    <property type="entry name" value="Peroxiredoxin_BCP/PrxQ"/>
</dbReference>
<dbReference type="InterPro" id="IPR000866">
    <property type="entry name" value="AhpC/TSA"/>
</dbReference>
<keyword evidence="4" id="KW-0575">Peroxidase</keyword>
<dbReference type="Gene3D" id="3.40.30.10">
    <property type="entry name" value="Glutaredoxin"/>
    <property type="match status" value="1"/>
</dbReference>
<organism evidence="15 16">
    <name type="scientific">Prochlorococcus marinus (strain MIT 9313)</name>
    <dbReference type="NCBI Taxonomy" id="74547"/>
    <lineage>
        <taxon>Bacteria</taxon>
        <taxon>Bacillati</taxon>
        <taxon>Cyanobacteriota</taxon>
        <taxon>Cyanophyceae</taxon>
        <taxon>Synechococcales</taxon>
        <taxon>Prochlorococcaceae</taxon>
        <taxon>Prochlorococcus</taxon>
    </lineage>
</organism>
<evidence type="ECO:0000259" key="14">
    <source>
        <dbReference type="PROSITE" id="PS51352"/>
    </source>
</evidence>
<dbReference type="eggNOG" id="COG1225">
    <property type="taxonomic scope" value="Bacteria"/>
</dbReference>
<comment type="subunit">
    <text evidence="2">Monomer.</text>
</comment>
<protein>
    <recommendedName>
        <fullName evidence="3">thioredoxin-dependent peroxiredoxin</fullName>
        <ecNumber evidence="3">1.11.1.24</ecNumber>
    </recommendedName>
    <alternativeName>
        <fullName evidence="11">Bacterioferritin comigratory protein</fullName>
    </alternativeName>
    <alternativeName>
        <fullName evidence="9">Thioredoxin peroxidase</fullName>
    </alternativeName>
</protein>
<dbReference type="InterPro" id="IPR036249">
    <property type="entry name" value="Thioredoxin-like_sf"/>
</dbReference>
<evidence type="ECO:0000313" key="15">
    <source>
        <dbReference type="EMBL" id="CAE21187.1"/>
    </source>
</evidence>
<dbReference type="GO" id="GO:0045454">
    <property type="term" value="P:cell redox homeostasis"/>
    <property type="evidence" value="ECO:0007669"/>
    <property type="project" value="TreeGrafter"/>
</dbReference>
<dbReference type="EMBL" id="BX548175">
    <property type="protein sequence ID" value="CAE21187.1"/>
    <property type="molecule type" value="Genomic_DNA"/>
</dbReference>
<evidence type="ECO:0000256" key="10">
    <source>
        <dbReference type="ARBA" id="ARBA00038489"/>
    </source>
</evidence>
<dbReference type="SUPFAM" id="SSF52833">
    <property type="entry name" value="Thioredoxin-like"/>
    <property type="match status" value="1"/>
</dbReference>
<dbReference type="GO" id="GO:0008379">
    <property type="term" value="F:thioredoxin peroxidase activity"/>
    <property type="evidence" value="ECO:0007669"/>
    <property type="project" value="TreeGrafter"/>
</dbReference>
<comment type="similarity">
    <text evidence="10">Belongs to the peroxiredoxin family. BCP/PrxQ subfamily.</text>
</comment>
<evidence type="ECO:0000256" key="12">
    <source>
        <dbReference type="ARBA" id="ARBA00049091"/>
    </source>
</evidence>
<dbReference type="RefSeq" id="WP_011130384.1">
    <property type="nucleotide sequence ID" value="NC_005071.1"/>
</dbReference>
<evidence type="ECO:0000256" key="8">
    <source>
        <dbReference type="ARBA" id="ARBA00023284"/>
    </source>
</evidence>
<evidence type="ECO:0000256" key="5">
    <source>
        <dbReference type="ARBA" id="ARBA00022862"/>
    </source>
</evidence>
<evidence type="ECO:0000256" key="6">
    <source>
        <dbReference type="ARBA" id="ARBA00023002"/>
    </source>
</evidence>
<sequence>MKRSELLRVITGAAVLSISQCLGRPSQALAMEGKLPALDAQAPDFELEAAAQEGALAEKLQRDAFLGSWLVLYFYPRDFTSGCTLEARGFQRDLSDFKAAGAAVVGVSADGTEEHVSFCSSEGLGYTLLSDPGGVVSERYGSWSSPFSQRHTFLIDPDGILRARWKDVSPSRHSQDVLRALKELQQS</sequence>
<comment type="function">
    <text evidence="1">Thiol-specific peroxidase that catalyzes the reduction of hydrogen peroxide and organic hydroperoxides to water and alcohols, respectively. Plays a role in cell protection against oxidative stress by detoxifying peroxides and as sensor of hydrogen peroxide-mediated signaling events.</text>
</comment>
<dbReference type="HOGENOM" id="CLU_042529_14_2_3"/>
<gene>
    <name evidence="15" type="ordered locus">PMT_1012</name>
</gene>
<accession>Q7TUX2</accession>
<proteinExistence type="inferred from homology"/>
<evidence type="ECO:0000256" key="11">
    <source>
        <dbReference type="ARBA" id="ARBA00041373"/>
    </source>
</evidence>
<dbReference type="InterPro" id="IPR024706">
    <property type="entry name" value="Peroxiredoxin_AhpC-typ"/>
</dbReference>
<evidence type="ECO:0000256" key="13">
    <source>
        <dbReference type="PIRSR" id="PIRSR000239-1"/>
    </source>
</evidence>
<dbReference type="Pfam" id="PF00578">
    <property type="entry name" value="AhpC-TSA"/>
    <property type="match status" value="1"/>
</dbReference>
<dbReference type="GO" id="GO:0034599">
    <property type="term" value="P:cellular response to oxidative stress"/>
    <property type="evidence" value="ECO:0007669"/>
    <property type="project" value="TreeGrafter"/>
</dbReference>
<keyword evidence="6" id="KW-0560">Oxidoreductase</keyword>
<dbReference type="PIRSF" id="PIRSF000239">
    <property type="entry name" value="AHPC"/>
    <property type="match status" value="1"/>
</dbReference>
<name>Q7TUX2_PROMM</name>
<dbReference type="PANTHER" id="PTHR42801">
    <property type="entry name" value="THIOREDOXIN-DEPENDENT PEROXIDE REDUCTASE"/>
    <property type="match status" value="1"/>
</dbReference>
<dbReference type="PROSITE" id="PS51352">
    <property type="entry name" value="THIOREDOXIN_2"/>
    <property type="match status" value="1"/>
</dbReference>
<evidence type="ECO:0000313" key="16">
    <source>
        <dbReference type="Proteomes" id="UP000001423"/>
    </source>
</evidence>
<dbReference type="GO" id="GO:0005737">
    <property type="term" value="C:cytoplasm"/>
    <property type="evidence" value="ECO:0007669"/>
    <property type="project" value="TreeGrafter"/>
</dbReference>
<evidence type="ECO:0000256" key="7">
    <source>
        <dbReference type="ARBA" id="ARBA00023157"/>
    </source>
</evidence>
<keyword evidence="5" id="KW-0049">Antioxidant</keyword>
<comment type="catalytic activity">
    <reaction evidence="12">
        <text>a hydroperoxide + [thioredoxin]-dithiol = an alcohol + [thioredoxin]-disulfide + H2O</text>
        <dbReference type="Rhea" id="RHEA:62620"/>
        <dbReference type="Rhea" id="RHEA-COMP:10698"/>
        <dbReference type="Rhea" id="RHEA-COMP:10700"/>
        <dbReference type="ChEBI" id="CHEBI:15377"/>
        <dbReference type="ChEBI" id="CHEBI:29950"/>
        <dbReference type="ChEBI" id="CHEBI:30879"/>
        <dbReference type="ChEBI" id="CHEBI:35924"/>
        <dbReference type="ChEBI" id="CHEBI:50058"/>
        <dbReference type="EC" id="1.11.1.24"/>
    </reaction>
</comment>
<feature type="active site" description="Cysteine sulfenic acid (-SOH) intermediate; for peroxidase activity" evidence="13">
    <location>
        <position position="83"/>
    </location>
</feature>
<dbReference type="AlphaFoldDB" id="Q7TUX2"/>
<dbReference type="InterPro" id="IPR013766">
    <property type="entry name" value="Thioredoxin_domain"/>
</dbReference>
<evidence type="ECO:0000256" key="2">
    <source>
        <dbReference type="ARBA" id="ARBA00011245"/>
    </source>
</evidence>